<evidence type="ECO:0000313" key="2">
    <source>
        <dbReference type="EMBL" id="GMR57781.1"/>
    </source>
</evidence>
<dbReference type="InterPro" id="IPR036047">
    <property type="entry name" value="F-box-like_dom_sf"/>
</dbReference>
<protein>
    <recommendedName>
        <fullName evidence="1">F-box domain-containing protein</fullName>
    </recommendedName>
</protein>
<dbReference type="AlphaFoldDB" id="A0AAN5ICL9"/>
<dbReference type="PROSITE" id="PS50181">
    <property type="entry name" value="FBOX"/>
    <property type="match status" value="1"/>
</dbReference>
<comment type="caution">
    <text evidence="2">The sequence shown here is derived from an EMBL/GenBank/DDBJ whole genome shotgun (WGS) entry which is preliminary data.</text>
</comment>
<feature type="domain" description="F-box" evidence="1">
    <location>
        <begin position="19"/>
        <end position="44"/>
    </location>
</feature>
<feature type="non-terminal residue" evidence="2">
    <location>
        <position position="1"/>
    </location>
</feature>
<dbReference type="EMBL" id="BTRK01000006">
    <property type="protein sequence ID" value="GMR57781.1"/>
    <property type="molecule type" value="Genomic_DNA"/>
</dbReference>
<dbReference type="CDD" id="cd09917">
    <property type="entry name" value="F-box_SF"/>
    <property type="match status" value="1"/>
</dbReference>
<evidence type="ECO:0000259" key="1">
    <source>
        <dbReference type="PROSITE" id="PS50181"/>
    </source>
</evidence>
<dbReference type="Proteomes" id="UP001328107">
    <property type="component" value="Unassembled WGS sequence"/>
</dbReference>
<accession>A0AAN5ICL9</accession>
<dbReference type="Pfam" id="PF00646">
    <property type="entry name" value="F-box"/>
    <property type="match status" value="1"/>
</dbReference>
<gene>
    <name evidence="2" type="ORF">PMAYCL1PPCAC_27976</name>
</gene>
<proteinExistence type="predicted"/>
<organism evidence="2 3">
    <name type="scientific">Pristionchus mayeri</name>
    <dbReference type="NCBI Taxonomy" id="1317129"/>
    <lineage>
        <taxon>Eukaryota</taxon>
        <taxon>Metazoa</taxon>
        <taxon>Ecdysozoa</taxon>
        <taxon>Nematoda</taxon>
        <taxon>Chromadorea</taxon>
        <taxon>Rhabditida</taxon>
        <taxon>Rhabditina</taxon>
        <taxon>Diplogasteromorpha</taxon>
        <taxon>Diplogasteroidea</taxon>
        <taxon>Neodiplogasteridae</taxon>
        <taxon>Pristionchus</taxon>
    </lineage>
</organism>
<name>A0AAN5ICL9_9BILA</name>
<dbReference type="InterPro" id="IPR001810">
    <property type="entry name" value="F-box_dom"/>
</dbReference>
<sequence length="310" mass="36051">LMSNSAVNDLIEYMKKMEQFPILSLPNELIEHVFSFLSIEDRLKTRVNNRLNQIELESKYFVHSLEIRELYGISKLEPLSKKIELPEDTYRDAQKIIFYKSNSYLSDCIKRIAQNTSIGQLSIRLNPNVSFHCKIYNLLKKFDIDHLFFDIKCYCVMENISEDDNSFVVELARVCKQITMSHNSCFLHTDENLLELYSTMKDGSMKLRSISMKVSTDVCFAFLSLIGIEFIDGSFYYDKDIHAFATEHWENGEDEAGDSPVVHFFNGNMEICFVKSRFCSVLKLHYHETGESLDRAKHGRNLICMDSDVE</sequence>
<dbReference type="SUPFAM" id="SSF81383">
    <property type="entry name" value="F-box domain"/>
    <property type="match status" value="1"/>
</dbReference>
<evidence type="ECO:0000313" key="3">
    <source>
        <dbReference type="Proteomes" id="UP001328107"/>
    </source>
</evidence>
<reference evidence="3" key="1">
    <citation type="submission" date="2022-10" db="EMBL/GenBank/DDBJ databases">
        <title>Genome assembly of Pristionchus species.</title>
        <authorList>
            <person name="Yoshida K."/>
            <person name="Sommer R.J."/>
        </authorList>
    </citation>
    <scope>NUCLEOTIDE SEQUENCE [LARGE SCALE GENOMIC DNA]</scope>
    <source>
        <strain evidence="3">RS5460</strain>
    </source>
</reference>
<keyword evidence="3" id="KW-1185">Reference proteome</keyword>